<feature type="chain" id="PRO_5036224143" description="Syndecan" evidence="3">
    <location>
        <begin position="20"/>
        <end position="226"/>
    </location>
</feature>
<keyword evidence="7" id="KW-1185">Reference proteome</keyword>
<keyword evidence="2" id="KW-0812">Transmembrane</keyword>
<proteinExistence type="predicted"/>
<comment type="caution">
    <text evidence="4">The sequence shown here is derived from an EMBL/GenBank/DDBJ whole genome shotgun (WGS) entry which is preliminary data.</text>
</comment>
<protein>
    <recommendedName>
        <fullName evidence="9">Syndecan</fullName>
    </recommendedName>
</protein>
<keyword evidence="2" id="KW-1133">Transmembrane helix</keyword>
<feature type="transmembrane region" description="Helical" evidence="2">
    <location>
        <begin position="168"/>
        <end position="192"/>
    </location>
</feature>
<dbReference type="EMBL" id="CAJNOM010000359">
    <property type="protein sequence ID" value="CAF1389286.1"/>
    <property type="molecule type" value="Genomic_DNA"/>
</dbReference>
<gene>
    <name evidence="4" type="ORF">BJG266_LOCUS13215</name>
    <name evidence="5" type="ORF">QVE165_LOCUS16410</name>
    <name evidence="6" type="ORF">QVE165_LOCUS36114</name>
</gene>
<name>A0A814D8S6_9BILA</name>
<keyword evidence="2" id="KW-0472">Membrane</keyword>
<evidence type="ECO:0000313" key="5">
    <source>
        <dbReference type="EMBL" id="CAF1028615.1"/>
    </source>
</evidence>
<feature type="signal peptide" evidence="3">
    <location>
        <begin position="1"/>
        <end position="19"/>
    </location>
</feature>
<evidence type="ECO:0000313" key="6">
    <source>
        <dbReference type="EMBL" id="CAF1389286.1"/>
    </source>
</evidence>
<organism evidence="4 8">
    <name type="scientific">Adineta steineri</name>
    <dbReference type="NCBI Taxonomy" id="433720"/>
    <lineage>
        <taxon>Eukaryota</taxon>
        <taxon>Metazoa</taxon>
        <taxon>Spiralia</taxon>
        <taxon>Gnathifera</taxon>
        <taxon>Rotifera</taxon>
        <taxon>Eurotatoria</taxon>
        <taxon>Bdelloidea</taxon>
        <taxon>Adinetida</taxon>
        <taxon>Adinetidae</taxon>
        <taxon>Adineta</taxon>
    </lineage>
</organism>
<evidence type="ECO:0000313" key="4">
    <source>
        <dbReference type="EMBL" id="CAF0951070.1"/>
    </source>
</evidence>
<sequence length="226" mass="24723">MFIKLLAISVLLTIISVQSAVLNNSQSQSPPIVIVPKQASSFDHYDLNDLTTAAEGSGDGAANLDDYVDEDDDNQLSKVTATTISSTSTTTTTKRSTTKIQNSTKVLDLDANEFDEDYKDDLDDNVDYNEVTTKNTGTPLSSTRALPPPVERRPTSLRELFSFLTRPAIAAGILAGLAIGILTSVILLICLVQRFQKRQRSHSSYTTGLLYPNQYGYSKSPQEFYA</sequence>
<evidence type="ECO:0000256" key="2">
    <source>
        <dbReference type="SAM" id="Phobius"/>
    </source>
</evidence>
<feature type="compositionally biased region" description="Polar residues" evidence="1">
    <location>
        <begin position="132"/>
        <end position="144"/>
    </location>
</feature>
<evidence type="ECO:0000313" key="7">
    <source>
        <dbReference type="Proteomes" id="UP000663832"/>
    </source>
</evidence>
<dbReference type="OrthoDB" id="10050180at2759"/>
<evidence type="ECO:0000313" key="8">
    <source>
        <dbReference type="Proteomes" id="UP000663877"/>
    </source>
</evidence>
<keyword evidence="3" id="KW-0732">Signal</keyword>
<evidence type="ECO:0000256" key="1">
    <source>
        <dbReference type="SAM" id="MobiDB-lite"/>
    </source>
</evidence>
<dbReference type="AlphaFoldDB" id="A0A814D8S6"/>
<accession>A0A814D8S6</accession>
<feature type="region of interest" description="Disordered" evidence="1">
    <location>
        <begin position="132"/>
        <end position="151"/>
    </location>
</feature>
<reference evidence="4" key="1">
    <citation type="submission" date="2021-02" db="EMBL/GenBank/DDBJ databases">
        <authorList>
            <person name="Nowell W R."/>
        </authorList>
    </citation>
    <scope>NUCLEOTIDE SEQUENCE</scope>
</reference>
<evidence type="ECO:0000256" key="3">
    <source>
        <dbReference type="SAM" id="SignalP"/>
    </source>
</evidence>
<dbReference type="Proteomes" id="UP000663832">
    <property type="component" value="Unassembled WGS sequence"/>
</dbReference>
<dbReference type="EMBL" id="CAJNOI010000052">
    <property type="protein sequence ID" value="CAF0951070.1"/>
    <property type="molecule type" value="Genomic_DNA"/>
</dbReference>
<dbReference type="EMBL" id="CAJNOM010000092">
    <property type="protein sequence ID" value="CAF1028615.1"/>
    <property type="molecule type" value="Genomic_DNA"/>
</dbReference>
<evidence type="ECO:0008006" key="9">
    <source>
        <dbReference type="Google" id="ProtNLM"/>
    </source>
</evidence>
<dbReference type="Proteomes" id="UP000663877">
    <property type="component" value="Unassembled WGS sequence"/>
</dbReference>